<feature type="region of interest" description="Disordered" evidence="5">
    <location>
        <begin position="1"/>
        <end position="96"/>
    </location>
</feature>
<dbReference type="GO" id="GO:0016020">
    <property type="term" value="C:membrane"/>
    <property type="evidence" value="ECO:0007669"/>
    <property type="project" value="TreeGrafter"/>
</dbReference>
<comment type="subcellular location">
    <subcellularLocation>
        <location evidence="1">Cytoplasm</location>
    </subcellularLocation>
</comment>
<dbReference type="GO" id="GO:0006914">
    <property type="term" value="P:autophagy"/>
    <property type="evidence" value="ECO:0007669"/>
    <property type="project" value="TreeGrafter"/>
</dbReference>
<feature type="region of interest" description="Disordered" evidence="5">
    <location>
        <begin position="279"/>
        <end position="299"/>
    </location>
</feature>
<dbReference type="InterPro" id="IPR032914">
    <property type="entry name" value="Vam6/VPS39/TRAP1"/>
</dbReference>
<accession>A0A9W8BGX3</accession>
<comment type="caution">
    <text evidence="7">The sequence shown here is derived from an EMBL/GenBank/DDBJ whole genome shotgun (WGS) entry which is preliminary data.</text>
</comment>
<name>A0A9W8BGX3_9FUNG</name>
<protein>
    <recommendedName>
        <fullName evidence="6">CNH domain-containing protein</fullName>
    </recommendedName>
</protein>
<evidence type="ECO:0000256" key="5">
    <source>
        <dbReference type="SAM" id="MobiDB-lite"/>
    </source>
</evidence>
<dbReference type="PROSITE" id="PS50219">
    <property type="entry name" value="CNH"/>
    <property type="match status" value="1"/>
</dbReference>
<dbReference type="Pfam" id="PF00780">
    <property type="entry name" value="CNH"/>
    <property type="match status" value="1"/>
</dbReference>
<feature type="compositionally biased region" description="Polar residues" evidence="5">
    <location>
        <begin position="34"/>
        <end position="43"/>
    </location>
</feature>
<evidence type="ECO:0000313" key="8">
    <source>
        <dbReference type="Proteomes" id="UP001150907"/>
    </source>
</evidence>
<keyword evidence="2" id="KW-0813">Transport</keyword>
<dbReference type="GO" id="GO:0005737">
    <property type="term" value="C:cytoplasm"/>
    <property type="evidence" value="ECO:0007669"/>
    <property type="project" value="UniProtKB-SubCell"/>
</dbReference>
<keyword evidence="3" id="KW-0963">Cytoplasm</keyword>
<dbReference type="OrthoDB" id="10258882at2759"/>
<dbReference type="AlphaFoldDB" id="A0A9W8BGX3"/>
<evidence type="ECO:0000259" key="6">
    <source>
        <dbReference type="PROSITE" id="PS50219"/>
    </source>
</evidence>
<dbReference type="PANTHER" id="PTHR12894">
    <property type="entry name" value="CNH DOMAIN CONTAINING"/>
    <property type="match status" value="1"/>
</dbReference>
<organism evidence="7 8">
    <name type="scientific">Coemansia thaxteri</name>
    <dbReference type="NCBI Taxonomy" id="2663907"/>
    <lineage>
        <taxon>Eukaryota</taxon>
        <taxon>Fungi</taxon>
        <taxon>Fungi incertae sedis</taxon>
        <taxon>Zoopagomycota</taxon>
        <taxon>Kickxellomycotina</taxon>
        <taxon>Kickxellomycetes</taxon>
        <taxon>Kickxellales</taxon>
        <taxon>Kickxellaceae</taxon>
        <taxon>Coemansia</taxon>
    </lineage>
</organism>
<dbReference type="EMBL" id="JANBQF010000051">
    <property type="protein sequence ID" value="KAJ2006680.1"/>
    <property type="molecule type" value="Genomic_DNA"/>
</dbReference>
<dbReference type="GO" id="GO:0034058">
    <property type="term" value="P:endosomal vesicle fusion"/>
    <property type="evidence" value="ECO:0007669"/>
    <property type="project" value="TreeGrafter"/>
</dbReference>
<dbReference type="Proteomes" id="UP001150907">
    <property type="component" value="Unassembled WGS sequence"/>
</dbReference>
<reference evidence="7" key="1">
    <citation type="submission" date="2022-07" db="EMBL/GenBank/DDBJ databases">
        <title>Phylogenomic reconstructions and comparative analyses of Kickxellomycotina fungi.</title>
        <authorList>
            <person name="Reynolds N.K."/>
            <person name="Stajich J.E."/>
            <person name="Barry K."/>
            <person name="Grigoriev I.V."/>
            <person name="Crous P."/>
            <person name="Smith M.E."/>
        </authorList>
    </citation>
    <scope>NUCLEOTIDE SEQUENCE</scope>
    <source>
        <strain evidence="7">IMI 214461</strain>
    </source>
</reference>
<gene>
    <name evidence="7" type="ORF">H4R26_001229</name>
</gene>
<evidence type="ECO:0000256" key="1">
    <source>
        <dbReference type="ARBA" id="ARBA00004496"/>
    </source>
</evidence>
<keyword evidence="8" id="KW-1185">Reference proteome</keyword>
<evidence type="ECO:0000256" key="2">
    <source>
        <dbReference type="ARBA" id="ARBA00022448"/>
    </source>
</evidence>
<evidence type="ECO:0000256" key="3">
    <source>
        <dbReference type="ARBA" id="ARBA00022490"/>
    </source>
</evidence>
<dbReference type="GO" id="GO:0015031">
    <property type="term" value="P:protein transport"/>
    <property type="evidence" value="ECO:0007669"/>
    <property type="project" value="UniProtKB-KW"/>
</dbReference>
<keyword evidence="4" id="KW-0653">Protein transport</keyword>
<proteinExistence type="predicted"/>
<evidence type="ECO:0000313" key="7">
    <source>
        <dbReference type="EMBL" id="KAJ2006680.1"/>
    </source>
</evidence>
<feature type="compositionally biased region" description="Acidic residues" evidence="5">
    <location>
        <begin position="70"/>
        <end position="82"/>
    </location>
</feature>
<feature type="domain" description="CNH" evidence="6">
    <location>
        <begin position="100"/>
        <end position="392"/>
    </location>
</feature>
<evidence type="ECO:0000256" key="4">
    <source>
        <dbReference type="ARBA" id="ARBA00022927"/>
    </source>
</evidence>
<dbReference type="PANTHER" id="PTHR12894:SF27">
    <property type="entry name" value="TRANSFORMING GROWTH FACTOR-BETA RECEPTOR-ASSOCIATED PROTEIN 1"/>
    <property type="match status" value="1"/>
</dbReference>
<sequence>MSQSSGEGSGQKKPGDSAGGPYLLRAVAVGLQLGTESGKQTADGSGPKARRPSLTQRLGFGAGKDKGKEAEDEGTGEDEEGADSSPPAAAPKQKQRARAEAKVECVEVVGRDMYVGTSSGRVMHYALAAPLALDADAPAPSSVLVADVDLRMGGKRVEQLVAFPGVARLAVLCGAAVLLLSLPDLRAVPGWASITGVTCMAFDERMARRSSPTAILCVARMRSIQLFRLAGSELRLEHEVPTASSVAAISQYGQHLCLADADTYKIVDLARPRGSPALELLPTQQPRTDPETGRVVRPPRPRTLVVGADEFMFLTESDDATLGVIVSALGEATRGTLQFAAYPKSIAYEEPYVIAVFANSVDLYDTRAPEQTLAQRFAFSGGLAAALADERHRPRRLCAVAGFLASTRVSLADGDEDGEPTAGALSRFVRGGVVLAAPGGVYALAVEPRLMVIERLINARRIDDAMAAVDAAGDGAEAAYCVQLAGLRCFGDMLLDDALQLLRRGALDPRVLLHLYPDYAEFLGRLLAPLDRLGVARGLREMVLEIGSVPLLVARSVAEMAGDGGDDGGDDAQQAGQREALAAMLAANADEVLERYLEHSRSHSDADVRAAVDTALARLYAAGAQHAKLRALLGDKHCVDCGLAAEFCRETGRHYYGSLLLQALGDARGVLAVWRRLLAGECHDARFGGMPEYLAYAEQLAAQDVLRGECEWLAGIDAAAALRILARLDDASVAALDADRVVAALQQSQSGGDQMLRLLIERLISAAHPRAPHYLTHLLTVYVRQLAAWGAAAAGRRARALMAERFRRAQAESLRLTFRAFLKEAADEATDEATDEDAREGAGQRARLVDLLAQTPITYDAAAVLRCVEDEAPWLVAERAVLLAALERPHEAAELLVSSSRLADSNGDCCQDFAEAESLLLGPRLARSAAGPSLLPFSDRVRRLLDLYLSEVAPADDEMAARLVADLLSRYADRLGDVGTGALVAAMPAHWPYAVAEPLVRRQLERLAQRERAAAVECGLRQSLALSSQLQCIDGQRAGGAIVLGYEQACAKCHKLLGSSAFVYTPGSREIRHVSCA</sequence>
<dbReference type="InterPro" id="IPR001180">
    <property type="entry name" value="CNH_dom"/>
</dbReference>